<organism evidence="3 4">
    <name type="scientific">Chaetoceros tenuissimus</name>
    <dbReference type="NCBI Taxonomy" id="426638"/>
    <lineage>
        <taxon>Eukaryota</taxon>
        <taxon>Sar</taxon>
        <taxon>Stramenopiles</taxon>
        <taxon>Ochrophyta</taxon>
        <taxon>Bacillariophyta</taxon>
        <taxon>Coscinodiscophyceae</taxon>
        <taxon>Chaetocerotophycidae</taxon>
        <taxon>Chaetocerotales</taxon>
        <taxon>Chaetocerotaceae</taxon>
        <taxon>Chaetoceros</taxon>
    </lineage>
</organism>
<feature type="transmembrane region" description="Helical" evidence="2">
    <location>
        <begin position="219"/>
        <end position="239"/>
    </location>
</feature>
<keyword evidence="2" id="KW-0812">Transmembrane</keyword>
<sequence length="511" mass="56655">MTTDKKKEEEVLLKGNPQENPMQNEKDIESQTKEDLADVVLFNRAAARNFLSSIFRTLMSVCFVCGATYLLSEVETFDKITDKQSLDDDRVGGFFIFGLLLFSLATIFDAIKDKNFGCTYLTSHCLALIGIFFWFVGSLFFFPEVYEREEPTTGHALWVGGSLFLIVAELVMFQALRVTKAGLMSFTSLFFGFVGTFLFLSGAFLMFEQEDQVAGANCYVAGAVFYLVHGICSMIAVAFEPVPTATEINQSPGQLGILSEASRSFFSCIFRIIMGVCFLCASSYFHSDKKHYETEDIMNSGTLPEKLLDPMPENNRTAAFFLFGLILLFLATFIDAIKDHKFSCKHASSHYVAMVGVIFWFVGDLFLFPKVLKEDEPDTGHALWIFGAAVLIISEIMLVMSYLTRDRKASTTTFASIGFGLLGALMFLTAGSLMLATFPTLENETEAVKGCLNLTGVNSVLEDACKPLVEDTIKKLVSQTDQYGRGIDCYVAGSVFYLLHGIFSLVALAFQ</sequence>
<feature type="transmembrane region" description="Helical" evidence="2">
    <location>
        <begin position="490"/>
        <end position="510"/>
    </location>
</feature>
<feature type="transmembrane region" description="Helical" evidence="2">
    <location>
        <begin position="123"/>
        <end position="143"/>
    </location>
</feature>
<feature type="transmembrane region" description="Helical" evidence="2">
    <location>
        <begin position="155"/>
        <end position="176"/>
    </location>
</feature>
<feature type="transmembrane region" description="Helical" evidence="2">
    <location>
        <begin position="265"/>
        <end position="285"/>
    </location>
</feature>
<gene>
    <name evidence="3" type="ORF">CTEN210_17628</name>
</gene>
<reference evidence="3 4" key="1">
    <citation type="journal article" date="2021" name="Sci. Rep.">
        <title>The genome of the diatom Chaetoceros tenuissimus carries an ancient integrated fragment of an extant virus.</title>
        <authorList>
            <person name="Hongo Y."/>
            <person name="Kimura K."/>
            <person name="Takaki Y."/>
            <person name="Yoshida Y."/>
            <person name="Baba S."/>
            <person name="Kobayashi G."/>
            <person name="Nagasaki K."/>
            <person name="Hano T."/>
            <person name="Tomaru Y."/>
        </authorList>
    </citation>
    <scope>NUCLEOTIDE SEQUENCE [LARGE SCALE GENOMIC DNA]</scope>
    <source>
        <strain evidence="3 4">NIES-3715</strain>
    </source>
</reference>
<evidence type="ECO:0000313" key="3">
    <source>
        <dbReference type="EMBL" id="GFH61152.1"/>
    </source>
</evidence>
<feature type="region of interest" description="Disordered" evidence="1">
    <location>
        <begin position="1"/>
        <end position="28"/>
    </location>
</feature>
<name>A0AAD3DAX1_9STRA</name>
<feature type="transmembrane region" description="Helical" evidence="2">
    <location>
        <begin position="91"/>
        <end position="111"/>
    </location>
</feature>
<feature type="transmembrane region" description="Helical" evidence="2">
    <location>
        <begin position="188"/>
        <end position="207"/>
    </location>
</feature>
<feature type="transmembrane region" description="Helical" evidence="2">
    <location>
        <begin position="381"/>
        <end position="403"/>
    </location>
</feature>
<dbReference type="AlphaFoldDB" id="A0AAD3DAX1"/>
<accession>A0AAD3DAX1</accession>
<feature type="transmembrane region" description="Helical" evidence="2">
    <location>
        <begin position="349"/>
        <end position="369"/>
    </location>
</feature>
<protein>
    <submittedName>
        <fullName evidence="3">Uncharacterized protein</fullName>
    </submittedName>
</protein>
<keyword evidence="2" id="KW-0472">Membrane</keyword>
<proteinExistence type="predicted"/>
<feature type="transmembrane region" description="Helical" evidence="2">
    <location>
        <begin position="53"/>
        <end position="71"/>
    </location>
</feature>
<evidence type="ECO:0000256" key="1">
    <source>
        <dbReference type="SAM" id="MobiDB-lite"/>
    </source>
</evidence>
<keyword evidence="2" id="KW-1133">Transmembrane helix</keyword>
<dbReference type="Proteomes" id="UP001054902">
    <property type="component" value="Unassembled WGS sequence"/>
</dbReference>
<comment type="caution">
    <text evidence="3">The sequence shown here is derived from an EMBL/GenBank/DDBJ whole genome shotgun (WGS) entry which is preliminary data.</text>
</comment>
<dbReference type="EMBL" id="BLLK01000071">
    <property type="protein sequence ID" value="GFH61152.1"/>
    <property type="molecule type" value="Genomic_DNA"/>
</dbReference>
<evidence type="ECO:0000256" key="2">
    <source>
        <dbReference type="SAM" id="Phobius"/>
    </source>
</evidence>
<feature type="transmembrane region" description="Helical" evidence="2">
    <location>
        <begin position="318"/>
        <end position="337"/>
    </location>
</feature>
<feature type="transmembrane region" description="Helical" evidence="2">
    <location>
        <begin position="415"/>
        <end position="438"/>
    </location>
</feature>
<evidence type="ECO:0000313" key="4">
    <source>
        <dbReference type="Proteomes" id="UP001054902"/>
    </source>
</evidence>
<feature type="compositionally biased region" description="Basic and acidic residues" evidence="1">
    <location>
        <begin position="1"/>
        <end position="12"/>
    </location>
</feature>
<keyword evidence="4" id="KW-1185">Reference proteome</keyword>